<feature type="compositionally biased region" description="Basic and acidic residues" evidence="1">
    <location>
        <begin position="1"/>
        <end position="11"/>
    </location>
</feature>
<dbReference type="Gramene" id="PUZ39369">
    <property type="protein sequence ID" value="PUZ39369"/>
    <property type="gene ID" value="GQ55_9G301300"/>
</dbReference>
<gene>
    <name evidence="2" type="ORF">GQ55_9G301300</name>
</gene>
<feature type="compositionally biased region" description="Low complexity" evidence="1">
    <location>
        <begin position="81"/>
        <end position="119"/>
    </location>
</feature>
<keyword evidence="3" id="KW-1185">Reference proteome</keyword>
<name>A0A2T7C7P6_9POAL</name>
<feature type="region of interest" description="Disordered" evidence="1">
    <location>
        <begin position="1"/>
        <end position="180"/>
    </location>
</feature>
<proteinExistence type="predicted"/>
<dbReference type="Proteomes" id="UP000244336">
    <property type="component" value="Chromosome 9"/>
</dbReference>
<protein>
    <submittedName>
        <fullName evidence="2">Uncharacterized protein</fullName>
    </submittedName>
</protein>
<evidence type="ECO:0000313" key="3">
    <source>
        <dbReference type="Proteomes" id="UP000244336"/>
    </source>
</evidence>
<sequence length="245" mass="26936">MTTSHRDEQSCRWRHAGRILLHREEPGTTGPPTTFTKTSRGAQKLQRLRAALRQELGASRGWRPSRLGAAGDPPELRPRQSSTSSSASHPSCGPAPSSASHPSCGPAPSSTSRLRLPARTPRRAPRLQPELCAELRPRDEVHPSSANAPKSAPAPLKLRPSAPQHHGERRRRSGTARFARSRGIEPSRILEGIFVLECSIPALVNHARKHGMERLSIPTRSSTKTPTRCTDVRMRNHAEVVYAEK</sequence>
<feature type="compositionally biased region" description="Low complexity" evidence="1">
    <location>
        <begin position="143"/>
        <end position="155"/>
    </location>
</feature>
<reference evidence="2 3" key="1">
    <citation type="submission" date="2018-04" db="EMBL/GenBank/DDBJ databases">
        <title>WGS assembly of Panicum hallii var. hallii HAL2.</title>
        <authorList>
            <person name="Lovell J."/>
            <person name="Jenkins J."/>
            <person name="Lowry D."/>
            <person name="Mamidi S."/>
            <person name="Sreedasyam A."/>
            <person name="Weng X."/>
            <person name="Barry K."/>
            <person name="Bonette J."/>
            <person name="Campitelli B."/>
            <person name="Daum C."/>
            <person name="Gordon S."/>
            <person name="Gould B."/>
            <person name="Lipzen A."/>
            <person name="MacQueen A."/>
            <person name="Palacio-Mejia J."/>
            <person name="Plott C."/>
            <person name="Shakirov E."/>
            <person name="Shu S."/>
            <person name="Yoshinaga Y."/>
            <person name="Zane M."/>
            <person name="Rokhsar D."/>
            <person name="Grimwood J."/>
            <person name="Schmutz J."/>
            <person name="Juenger T."/>
        </authorList>
    </citation>
    <scope>NUCLEOTIDE SEQUENCE [LARGE SCALE GENOMIC DNA]</scope>
    <source>
        <strain evidence="3">cv. HAL2</strain>
    </source>
</reference>
<accession>A0A2T7C7P6</accession>
<dbReference type="AlphaFoldDB" id="A0A2T7C7P6"/>
<evidence type="ECO:0000256" key="1">
    <source>
        <dbReference type="SAM" id="MobiDB-lite"/>
    </source>
</evidence>
<feature type="compositionally biased region" description="Low complexity" evidence="1">
    <location>
        <begin position="27"/>
        <end position="54"/>
    </location>
</feature>
<organism evidence="2 3">
    <name type="scientific">Panicum hallii var. hallii</name>
    <dbReference type="NCBI Taxonomy" id="1504633"/>
    <lineage>
        <taxon>Eukaryota</taxon>
        <taxon>Viridiplantae</taxon>
        <taxon>Streptophyta</taxon>
        <taxon>Embryophyta</taxon>
        <taxon>Tracheophyta</taxon>
        <taxon>Spermatophyta</taxon>
        <taxon>Magnoliopsida</taxon>
        <taxon>Liliopsida</taxon>
        <taxon>Poales</taxon>
        <taxon>Poaceae</taxon>
        <taxon>PACMAD clade</taxon>
        <taxon>Panicoideae</taxon>
        <taxon>Panicodae</taxon>
        <taxon>Paniceae</taxon>
        <taxon>Panicinae</taxon>
        <taxon>Panicum</taxon>
        <taxon>Panicum sect. Panicum</taxon>
    </lineage>
</organism>
<dbReference type="EMBL" id="CM009757">
    <property type="protein sequence ID" value="PUZ39369.1"/>
    <property type="molecule type" value="Genomic_DNA"/>
</dbReference>
<evidence type="ECO:0000313" key="2">
    <source>
        <dbReference type="EMBL" id="PUZ39369.1"/>
    </source>
</evidence>
<feature type="compositionally biased region" description="Basic and acidic residues" evidence="1">
    <location>
        <begin position="133"/>
        <end position="142"/>
    </location>
</feature>